<dbReference type="AlphaFoldDB" id="A0A412EMT7"/>
<sequence length="234" mass="27200">MLINNRRVTMISQGISHTAYDVMREYMIIGAELDGKYQIPMLDRYTGHPGEDTVDFKDSFSPKIKNHRKLTVNFYIHDYEFEKIWNNPDRYLEHLKCFHSVIGPDFSMAVGENGMPFAMNIYQKYRNHALSHYLSMNGIKVIPNVSIPPEYCYDWAFDGVPKRSTVACCTNGRIKSRASREEFCIGFKEMERRIEPLRVIVVGKIPPELNTDVDIINFKTRSQKIKDKEGKYGV</sequence>
<protein>
    <submittedName>
        <fullName evidence="1">DUF4417 domain-containing protein</fullName>
    </submittedName>
</protein>
<name>A0A412EMT7_9FIRM</name>
<dbReference type="Pfam" id="PF14386">
    <property type="entry name" value="DUF4417"/>
    <property type="match status" value="1"/>
</dbReference>
<evidence type="ECO:0000313" key="1">
    <source>
        <dbReference type="EMBL" id="RGR46621.1"/>
    </source>
</evidence>
<reference evidence="1 2" key="1">
    <citation type="submission" date="2018-08" db="EMBL/GenBank/DDBJ databases">
        <title>A genome reference for cultivated species of the human gut microbiota.</title>
        <authorList>
            <person name="Zou Y."/>
            <person name="Xue W."/>
            <person name="Luo G."/>
        </authorList>
    </citation>
    <scope>NUCLEOTIDE SEQUENCE [LARGE SCALE GENOMIC DNA]</scope>
    <source>
        <strain evidence="1 2">AF25-21</strain>
    </source>
</reference>
<dbReference type="EMBL" id="QRUH01000013">
    <property type="protein sequence ID" value="RGR46621.1"/>
    <property type="molecule type" value="Genomic_DNA"/>
</dbReference>
<evidence type="ECO:0000313" key="2">
    <source>
        <dbReference type="Proteomes" id="UP000285839"/>
    </source>
</evidence>
<dbReference type="Proteomes" id="UP000285839">
    <property type="component" value="Unassembled WGS sequence"/>
</dbReference>
<dbReference type="InterPro" id="IPR025530">
    <property type="entry name" value="DUF4417"/>
</dbReference>
<accession>A0A412EMT7</accession>
<proteinExistence type="predicted"/>
<comment type="caution">
    <text evidence="1">The sequence shown here is derived from an EMBL/GenBank/DDBJ whole genome shotgun (WGS) entry which is preliminary data.</text>
</comment>
<organism evidence="1 2">
    <name type="scientific">Blautia obeum</name>
    <dbReference type="NCBI Taxonomy" id="40520"/>
    <lineage>
        <taxon>Bacteria</taxon>
        <taxon>Bacillati</taxon>
        <taxon>Bacillota</taxon>
        <taxon>Clostridia</taxon>
        <taxon>Lachnospirales</taxon>
        <taxon>Lachnospiraceae</taxon>
        <taxon>Blautia</taxon>
    </lineage>
</organism>
<gene>
    <name evidence="1" type="ORF">DWY46_14525</name>
</gene>